<keyword evidence="3" id="KW-1185">Reference proteome</keyword>
<sequence>MGADGARRGPRDTGVAPLRDVVPAGYRDPRRPEPPTPDGRTDVPSSTGAPLALLRLDPGARGEVAGTYDPATGVLSPARTSWRIRPVAAERRAYLMLGSRRDGVDLALERFNGWRRAAVPLLVLTRQHEACQPAPTLRALADDLARRGPRDVEGVVGLLRAQADHLDRGGDLRSSPLSRKIGGGGSLGGLATG</sequence>
<feature type="region of interest" description="Disordered" evidence="1">
    <location>
        <begin position="1"/>
        <end position="50"/>
    </location>
</feature>
<proteinExistence type="predicted"/>
<name>A0A511FED6_9CELL</name>
<feature type="compositionally biased region" description="Gly residues" evidence="1">
    <location>
        <begin position="181"/>
        <end position="193"/>
    </location>
</feature>
<feature type="compositionally biased region" description="Basic and acidic residues" evidence="1">
    <location>
        <begin position="1"/>
        <end position="11"/>
    </location>
</feature>
<dbReference type="EMBL" id="BJVQ01000042">
    <property type="protein sequence ID" value="GEL47605.1"/>
    <property type="molecule type" value="Genomic_DNA"/>
</dbReference>
<protein>
    <submittedName>
        <fullName evidence="2">Uncharacterized protein</fullName>
    </submittedName>
</protein>
<feature type="region of interest" description="Disordered" evidence="1">
    <location>
        <begin position="167"/>
        <end position="193"/>
    </location>
</feature>
<dbReference type="Proteomes" id="UP000321723">
    <property type="component" value="Unassembled WGS sequence"/>
</dbReference>
<accession>A0A511FED6</accession>
<evidence type="ECO:0000313" key="2">
    <source>
        <dbReference type="EMBL" id="GEL47605.1"/>
    </source>
</evidence>
<evidence type="ECO:0000256" key="1">
    <source>
        <dbReference type="SAM" id="MobiDB-lite"/>
    </source>
</evidence>
<gene>
    <name evidence="2" type="ORF">CHO01_27210</name>
</gene>
<comment type="caution">
    <text evidence="2">The sequence shown here is derived from an EMBL/GenBank/DDBJ whole genome shotgun (WGS) entry which is preliminary data.</text>
</comment>
<reference evidence="2 3" key="1">
    <citation type="submission" date="2019-07" db="EMBL/GenBank/DDBJ databases">
        <title>Whole genome shotgun sequence of Cellulomonas hominis NBRC 16055.</title>
        <authorList>
            <person name="Hosoyama A."/>
            <person name="Uohara A."/>
            <person name="Ohji S."/>
            <person name="Ichikawa N."/>
        </authorList>
    </citation>
    <scope>NUCLEOTIDE SEQUENCE [LARGE SCALE GENOMIC DNA]</scope>
    <source>
        <strain evidence="2 3">NBRC 16055</strain>
    </source>
</reference>
<evidence type="ECO:0000313" key="3">
    <source>
        <dbReference type="Proteomes" id="UP000321723"/>
    </source>
</evidence>
<organism evidence="2 3">
    <name type="scientific">Cellulomonas hominis</name>
    <dbReference type="NCBI Taxonomy" id="156981"/>
    <lineage>
        <taxon>Bacteria</taxon>
        <taxon>Bacillati</taxon>
        <taxon>Actinomycetota</taxon>
        <taxon>Actinomycetes</taxon>
        <taxon>Micrococcales</taxon>
        <taxon>Cellulomonadaceae</taxon>
        <taxon>Cellulomonas</taxon>
    </lineage>
</organism>
<dbReference type="AlphaFoldDB" id="A0A511FED6"/>